<keyword evidence="2" id="KW-0540">Nuclease</keyword>
<dbReference type="InterPro" id="IPR052892">
    <property type="entry name" value="NA-targeting_endonuclease"/>
</dbReference>
<dbReference type="GO" id="GO:0004519">
    <property type="term" value="F:endonuclease activity"/>
    <property type="evidence" value="ECO:0007669"/>
    <property type="project" value="UniProtKB-KW"/>
</dbReference>
<organism evidence="2 3">
    <name type="scientific">Alcanivorax dieselolei (strain DSM 16502 / CGMCC 1.3690 / MCCC 1A00001 / B-5)</name>
    <name type="common">Alloalcanivorax dieselolei</name>
    <dbReference type="NCBI Taxonomy" id="930169"/>
    <lineage>
        <taxon>Bacteria</taxon>
        <taxon>Pseudomonadati</taxon>
        <taxon>Pseudomonadota</taxon>
        <taxon>Gammaproteobacteria</taxon>
        <taxon>Oceanospirillales</taxon>
        <taxon>Alcanivoracaceae</taxon>
        <taxon>Alloalcanivorax</taxon>
    </lineage>
</organism>
<dbReference type="CDD" id="cd00085">
    <property type="entry name" value="HNHc"/>
    <property type="match status" value="1"/>
</dbReference>
<evidence type="ECO:0000313" key="3">
    <source>
        <dbReference type="Proteomes" id="UP000006286"/>
    </source>
</evidence>
<proteinExistence type="predicted"/>
<keyword evidence="2" id="KW-0255">Endonuclease</keyword>
<dbReference type="AlphaFoldDB" id="K0C891"/>
<dbReference type="PATRIC" id="fig|930169.3.peg.1412"/>
<evidence type="ECO:0000313" key="2">
    <source>
        <dbReference type="EMBL" id="AFT69719.1"/>
    </source>
</evidence>
<dbReference type="PANTHER" id="PTHR33877">
    <property type="entry name" value="SLL1193 PROTEIN"/>
    <property type="match status" value="1"/>
</dbReference>
<reference evidence="2 3" key="1">
    <citation type="journal article" date="2012" name="J. Bacteriol.">
        <title>Complete genome sequence of Alcanivorax dieselolei type strain B5.</title>
        <authorList>
            <person name="Lai Q."/>
            <person name="Li W."/>
            <person name="Shao Z."/>
        </authorList>
    </citation>
    <scope>NUCLEOTIDE SEQUENCE [LARGE SCALE GENOMIC DNA]</scope>
    <source>
        <strain evidence="3">DSM 16502 / CGMCC 1.3690 / B-5</strain>
    </source>
</reference>
<protein>
    <submittedName>
        <fullName evidence="2">HNH endonuclease domain protein</fullName>
    </submittedName>
</protein>
<dbReference type="Pfam" id="PF14279">
    <property type="entry name" value="HNH_5"/>
    <property type="match status" value="1"/>
</dbReference>
<dbReference type="Gene3D" id="1.10.30.50">
    <property type="match status" value="1"/>
</dbReference>
<dbReference type="SMART" id="SM00507">
    <property type="entry name" value="HNHc"/>
    <property type="match status" value="1"/>
</dbReference>
<dbReference type="Proteomes" id="UP000006286">
    <property type="component" value="Chromosome"/>
</dbReference>
<dbReference type="STRING" id="930169.B5T_01437"/>
<keyword evidence="3" id="KW-1185">Reference proteome</keyword>
<dbReference type="InterPro" id="IPR003615">
    <property type="entry name" value="HNH_nuc"/>
</dbReference>
<name>K0C891_ALCDB</name>
<dbReference type="KEGG" id="adi:B5T_01437"/>
<dbReference type="eggNOG" id="COG1403">
    <property type="taxonomic scope" value="Bacteria"/>
</dbReference>
<accession>K0C891</accession>
<sequence>MVPPQREKFVEQARVPMSERILRLDKAGTPVEWLDWQAAATLYARGLVTWTLGDVIYRLRGGFCRVTGDRSRLSLHSIIACDGLASPRRRTRPPLTNRALFRRDQHVCLYCGKPFPESQLTRDHIRPTSRGGRDHWLNVVAACRRCNQHKGNRLPEEIGMELLALPYVPNMAEYLALINSHRIRGDQMAFLRNQFGKNSRLL</sequence>
<dbReference type="PANTHER" id="PTHR33877:SF2">
    <property type="entry name" value="OS07G0170200 PROTEIN"/>
    <property type="match status" value="1"/>
</dbReference>
<keyword evidence="2" id="KW-0378">Hydrolase</keyword>
<dbReference type="EMBL" id="CP003466">
    <property type="protein sequence ID" value="AFT69719.1"/>
    <property type="molecule type" value="Genomic_DNA"/>
</dbReference>
<dbReference type="HOGENOM" id="CLU_099824_0_0_6"/>
<feature type="domain" description="HNH nuclease" evidence="1">
    <location>
        <begin position="95"/>
        <end position="148"/>
    </location>
</feature>
<dbReference type="InterPro" id="IPR029471">
    <property type="entry name" value="HNH_5"/>
</dbReference>
<gene>
    <name evidence="2" type="ordered locus">B5T_01437</name>
</gene>
<evidence type="ECO:0000259" key="1">
    <source>
        <dbReference type="SMART" id="SM00507"/>
    </source>
</evidence>